<dbReference type="PANTHER" id="PTHR47174">
    <property type="entry name" value="BRIDGING INTEGRATOR 3"/>
    <property type="match status" value="1"/>
</dbReference>
<dbReference type="GO" id="GO:1990528">
    <property type="term" value="C:Rvs161p-Rvs167p complex"/>
    <property type="evidence" value="ECO:0007669"/>
    <property type="project" value="TreeGrafter"/>
</dbReference>
<name>A0A1L0BMI7_9ASCO</name>
<protein>
    <submittedName>
        <fullName evidence="4">CIC11C00000004664</fullName>
    </submittedName>
</protein>
<dbReference type="EMBL" id="LT635758">
    <property type="protein sequence ID" value="SGZ51394.1"/>
    <property type="molecule type" value="Genomic_DNA"/>
</dbReference>
<dbReference type="InterPro" id="IPR001452">
    <property type="entry name" value="SH3_domain"/>
</dbReference>
<dbReference type="InterPro" id="IPR046982">
    <property type="entry name" value="BIN3/RVS161-like"/>
</dbReference>
<reference evidence="4 5" key="1">
    <citation type="submission" date="2016-10" db="EMBL/GenBank/DDBJ databases">
        <authorList>
            <person name="de Groot N.N."/>
        </authorList>
    </citation>
    <scope>NUCLEOTIDE SEQUENCE [LARGE SCALE GENOMIC DNA]</scope>
    <source>
        <strain evidence="4 5">CBS 141442</strain>
    </source>
</reference>
<dbReference type="Gene3D" id="2.30.30.40">
    <property type="entry name" value="SH3 Domains"/>
    <property type="match status" value="1"/>
</dbReference>
<dbReference type="GO" id="GO:0030479">
    <property type="term" value="C:actin cortical patch"/>
    <property type="evidence" value="ECO:0007669"/>
    <property type="project" value="TreeGrafter"/>
</dbReference>
<keyword evidence="1 2" id="KW-0728">SH3 domain</keyword>
<dbReference type="Proteomes" id="UP000182334">
    <property type="component" value="Chromosome III"/>
</dbReference>
<proteinExistence type="predicted"/>
<dbReference type="InterPro" id="IPR036028">
    <property type="entry name" value="SH3-like_dom_sf"/>
</dbReference>
<dbReference type="Gene3D" id="1.20.1270.60">
    <property type="entry name" value="Arfaptin homology (AH) domain/BAR domain"/>
    <property type="match status" value="1"/>
</dbReference>
<evidence type="ECO:0000256" key="2">
    <source>
        <dbReference type="PROSITE-ProRule" id="PRU00192"/>
    </source>
</evidence>
<dbReference type="SUPFAM" id="SSF103657">
    <property type="entry name" value="BAR/IMD domain-like"/>
    <property type="match status" value="1"/>
</dbReference>
<dbReference type="GO" id="GO:0097320">
    <property type="term" value="P:plasma membrane tubulation"/>
    <property type="evidence" value="ECO:0007669"/>
    <property type="project" value="TreeGrafter"/>
</dbReference>
<organism evidence="4 5">
    <name type="scientific">Sungouiella intermedia</name>
    <dbReference type="NCBI Taxonomy" id="45354"/>
    <lineage>
        <taxon>Eukaryota</taxon>
        <taxon>Fungi</taxon>
        <taxon>Dikarya</taxon>
        <taxon>Ascomycota</taxon>
        <taxon>Saccharomycotina</taxon>
        <taxon>Pichiomycetes</taxon>
        <taxon>Metschnikowiaceae</taxon>
        <taxon>Sungouiella</taxon>
    </lineage>
</organism>
<dbReference type="PRINTS" id="PR00452">
    <property type="entry name" value="SH3DOMAIN"/>
</dbReference>
<dbReference type="GO" id="GO:0006897">
    <property type="term" value="P:endocytosis"/>
    <property type="evidence" value="ECO:0007669"/>
    <property type="project" value="InterPro"/>
</dbReference>
<dbReference type="Pfam" id="PF07653">
    <property type="entry name" value="SH3_2"/>
    <property type="match status" value="1"/>
</dbReference>
<gene>
    <name evidence="4" type="ORF">SAMEA4029010_CIC11G00000004664</name>
</gene>
<dbReference type="STRING" id="45354.A0A1L0BMI7"/>
<dbReference type="GO" id="GO:0008289">
    <property type="term" value="F:lipid binding"/>
    <property type="evidence" value="ECO:0007669"/>
    <property type="project" value="TreeGrafter"/>
</dbReference>
<dbReference type="AlphaFoldDB" id="A0A1L0BMI7"/>
<dbReference type="GO" id="GO:0031097">
    <property type="term" value="C:medial cortex"/>
    <property type="evidence" value="ECO:0007669"/>
    <property type="project" value="TreeGrafter"/>
</dbReference>
<dbReference type="OrthoDB" id="10255128at2759"/>
<dbReference type="Pfam" id="PF03114">
    <property type="entry name" value="BAR"/>
    <property type="match status" value="1"/>
</dbReference>
<dbReference type="SMART" id="SM00326">
    <property type="entry name" value="SH3"/>
    <property type="match status" value="1"/>
</dbReference>
<evidence type="ECO:0000256" key="1">
    <source>
        <dbReference type="ARBA" id="ARBA00022443"/>
    </source>
</evidence>
<dbReference type="InterPro" id="IPR004148">
    <property type="entry name" value="BAR_dom"/>
</dbReference>
<evidence type="ECO:0000313" key="4">
    <source>
        <dbReference type="EMBL" id="SGZ51394.1"/>
    </source>
</evidence>
<sequence>MKVSSEESKMGRIFRRIIFAPPDGDCKLGLSLSGIRRSPQCLRQSLNLSTATVDDEFEKLLDDLDQNEAMCKELIELFHHYQTCLMDLLQSSFKVGTSMKQLFHLQFGDSSEILVGSEEQSNCKRYISIIEESLLSLKDTFSTIPQSIDTGFYHILGFFDTIRKNIRKRDMALLDYDKILDKFDPISIKKSTGTLSIKQTQHYHSIERQVDHYKSVFDNLNNMLKTELPYFSKLVSLHMDLMFRYIFYLQLTNTYQFNMSLLTLGPPMKFLKDEVVNPEFYASLIGNCAVSKLNDPDLNIISFHKLHLELLVYMENAGVRDSRMNFDPYFNYCIALFNFSAQSMGDLNFRKGEIIKVILSVGEWWQGELGDAVGMFPSNYVKMMTK</sequence>
<evidence type="ECO:0000259" key="3">
    <source>
        <dbReference type="PROSITE" id="PS50002"/>
    </source>
</evidence>
<dbReference type="PANTHER" id="PTHR47174:SF1">
    <property type="entry name" value="REDUCED VIABILITY UPON STARVATION PROTEIN 167"/>
    <property type="match status" value="1"/>
</dbReference>
<dbReference type="GO" id="GO:0043332">
    <property type="term" value="C:mating projection tip"/>
    <property type="evidence" value="ECO:0007669"/>
    <property type="project" value="TreeGrafter"/>
</dbReference>
<evidence type="ECO:0000313" key="5">
    <source>
        <dbReference type="Proteomes" id="UP000182334"/>
    </source>
</evidence>
<dbReference type="GO" id="GO:0051666">
    <property type="term" value="P:actin cortical patch localization"/>
    <property type="evidence" value="ECO:0007669"/>
    <property type="project" value="InterPro"/>
</dbReference>
<dbReference type="SUPFAM" id="SSF50044">
    <property type="entry name" value="SH3-domain"/>
    <property type="match status" value="1"/>
</dbReference>
<dbReference type="InterPro" id="IPR027267">
    <property type="entry name" value="AH/BAR_dom_sf"/>
</dbReference>
<accession>A0A1L0BMI7</accession>
<keyword evidence="5" id="KW-1185">Reference proteome</keyword>
<dbReference type="PROSITE" id="PS50002">
    <property type="entry name" value="SH3"/>
    <property type="match status" value="1"/>
</dbReference>
<feature type="domain" description="SH3" evidence="3">
    <location>
        <begin position="328"/>
        <end position="386"/>
    </location>
</feature>